<keyword evidence="2" id="KW-1133">Transmembrane helix</keyword>
<dbReference type="STRING" id="1640674.SAMN05216323_106010"/>
<dbReference type="Pfam" id="PF13174">
    <property type="entry name" value="TPR_6"/>
    <property type="match status" value="1"/>
</dbReference>
<keyword evidence="1" id="KW-0802">TPR repeat</keyword>
<reference evidence="3 4" key="1">
    <citation type="submission" date="2016-09" db="EMBL/GenBank/DDBJ databases">
        <authorList>
            <person name="Capua I."/>
            <person name="De Benedictis P."/>
            <person name="Joannis T."/>
            <person name="Lombin L.H."/>
            <person name="Cattoli G."/>
        </authorList>
    </citation>
    <scope>NUCLEOTIDE SEQUENCE [LARGE SCALE GENOMIC DNA]</scope>
    <source>
        <strain evidence="3 4">A7P-90m</strain>
    </source>
</reference>
<organism evidence="3 4">
    <name type="scientific">Williamwhitmania taraxaci</name>
    <dbReference type="NCBI Taxonomy" id="1640674"/>
    <lineage>
        <taxon>Bacteria</taxon>
        <taxon>Pseudomonadati</taxon>
        <taxon>Bacteroidota</taxon>
        <taxon>Bacteroidia</taxon>
        <taxon>Bacteroidales</taxon>
        <taxon>Williamwhitmaniaceae</taxon>
        <taxon>Williamwhitmania</taxon>
    </lineage>
</organism>
<dbReference type="InterPro" id="IPR011990">
    <property type="entry name" value="TPR-like_helical_dom_sf"/>
</dbReference>
<evidence type="ECO:0000313" key="3">
    <source>
        <dbReference type="EMBL" id="SDC90087.1"/>
    </source>
</evidence>
<dbReference type="PROSITE" id="PS50005">
    <property type="entry name" value="TPR"/>
    <property type="match status" value="1"/>
</dbReference>
<keyword evidence="4" id="KW-1185">Reference proteome</keyword>
<keyword evidence="2" id="KW-0812">Transmembrane</keyword>
<dbReference type="AlphaFoldDB" id="A0A1G6QEH6"/>
<evidence type="ECO:0000256" key="1">
    <source>
        <dbReference type="PROSITE-ProRule" id="PRU00339"/>
    </source>
</evidence>
<evidence type="ECO:0000313" key="4">
    <source>
        <dbReference type="Proteomes" id="UP000199452"/>
    </source>
</evidence>
<keyword evidence="2" id="KW-0472">Membrane</keyword>
<proteinExistence type="predicted"/>
<dbReference type="InterPro" id="IPR019734">
    <property type="entry name" value="TPR_rpt"/>
</dbReference>
<sequence length="240" mass="26955">MRWFIENTGIMSKGKNDTTDEKIEAIEGALSRTEQFIETNYRKLIYGIVGIAVIVGLFFGYKHLILNPKEKEAQKQIYPSEQLYDNQSFKEALEGDGNVLGFAKVADNFGSTQTGNLACFYAGMCNLRLGKFEEAIDYLKSYDAHDKIIGPLATIAIGDAYVELNKMEDGADYYLKAAKMDNNMFTSPNAYMKAGGVFESLGKYSEALEAYNTIKNDYPTSMESRDIDKYIARATLKMEK</sequence>
<dbReference type="Proteomes" id="UP000199452">
    <property type="component" value="Unassembled WGS sequence"/>
</dbReference>
<feature type="transmembrane region" description="Helical" evidence="2">
    <location>
        <begin position="44"/>
        <end position="61"/>
    </location>
</feature>
<protein>
    <submittedName>
        <fullName evidence="3">TolA-binding protein</fullName>
    </submittedName>
</protein>
<dbReference type="Gene3D" id="1.25.40.10">
    <property type="entry name" value="Tetratricopeptide repeat domain"/>
    <property type="match status" value="1"/>
</dbReference>
<evidence type="ECO:0000256" key="2">
    <source>
        <dbReference type="SAM" id="Phobius"/>
    </source>
</evidence>
<gene>
    <name evidence="3" type="ORF">SAMN05216323_106010</name>
</gene>
<dbReference type="Pfam" id="PF13432">
    <property type="entry name" value="TPR_16"/>
    <property type="match status" value="1"/>
</dbReference>
<feature type="repeat" description="TPR" evidence="1">
    <location>
        <begin position="188"/>
        <end position="221"/>
    </location>
</feature>
<dbReference type="EMBL" id="FMYP01000060">
    <property type="protein sequence ID" value="SDC90087.1"/>
    <property type="molecule type" value="Genomic_DNA"/>
</dbReference>
<name>A0A1G6QEH6_9BACT</name>
<accession>A0A1G6QEH6</accession>
<dbReference type="SUPFAM" id="SSF48452">
    <property type="entry name" value="TPR-like"/>
    <property type="match status" value="1"/>
</dbReference>